<dbReference type="SMART" id="SM00823">
    <property type="entry name" value="PKS_PP"/>
    <property type="match status" value="1"/>
</dbReference>
<feature type="domain" description="Ketosynthase family 3 (KS3)" evidence="8">
    <location>
        <begin position="7"/>
        <end position="441"/>
    </location>
</feature>
<dbReference type="SUPFAM" id="SSF53901">
    <property type="entry name" value="Thiolase-like"/>
    <property type="match status" value="1"/>
</dbReference>
<dbReference type="Gene3D" id="3.40.47.10">
    <property type="match status" value="1"/>
</dbReference>
<dbReference type="InterPro" id="IPR014043">
    <property type="entry name" value="Acyl_transferase_dom"/>
</dbReference>
<dbReference type="InterPro" id="IPR036291">
    <property type="entry name" value="NAD(P)-bd_dom_sf"/>
</dbReference>
<evidence type="ECO:0000256" key="2">
    <source>
        <dbReference type="ARBA" id="ARBA00022553"/>
    </source>
</evidence>
<dbReference type="PANTHER" id="PTHR43775:SF37">
    <property type="entry name" value="SI:DKEY-61P9.11"/>
    <property type="match status" value="1"/>
</dbReference>
<dbReference type="InterPro" id="IPR016036">
    <property type="entry name" value="Malonyl_transacylase_ACP-bd"/>
</dbReference>
<dbReference type="GO" id="GO:0004315">
    <property type="term" value="F:3-oxoacyl-[acyl-carrier-protein] synthase activity"/>
    <property type="evidence" value="ECO:0007669"/>
    <property type="project" value="InterPro"/>
</dbReference>
<dbReference type="PROSITE" id="PS52004">
    <property type="entry name" value="KS3_2"/>
    <property type="match status" value="1"/>
</dbReference>
<evidence type="ECO:0000259" key="7">
    <source>
        <dbReference type="PROSITE" id="PS50075"/>
    </source>
</evidence>
<accession>A0A385D6T2</accession>
<dbReference type="InterPro" id="IPR001227">
    <property type="entry name" value="Ac_transferase_dom_sf"/>
</dbReference>
<keyword evidence="5" id="KW-0012">Acyltransferase</keyword>
<dbReference type="GO" id="GO:0005737">
    <property type="term" value="C:cytoplasm"/>
    <property type="evidence" value="ECO:0007669"/>
    <property type="project" value="TreeGrafter"/>
</dbReference>
<dbReference type="PROSITE" id="PS50075">
    <property type="entry name" value="CARRIER"/>
    <property type="match status" value="1"/>
</dbReference>
<dbReference type="Gene3D" id="3.40.50.720">
    <property type="entry name" value="NAD(P)-binding Rossmann-like Domain"/>
    <property type="match status" value="1"/>
</dbReference>
<dbReference type="SUPFAM" id="SSF55048">
    <property type="entry name" value="Probable ACP-binding domain of malonyl-CoA ACP transacylase"/>
    <property type="match status" value="1"/>
</dbReference>
<dbReference type="InterPro" id="IPR013968">
    <property type="entry name" value="PKS_KR"/>
</dbReference>
<dbReference type="InterPro" id="IPR006162">
    <property type="entry name" value="Ppantetheine_attach_site"/>
</dbReference>
<dbReference type="SUPFAM" id="SSF51735">
    <property type="entry name" value="NAD(P)-binding Rossmann-fold domains"/>
    <property type="match status" value="2"/>
</dbReference>
<dbReference type="InterPro" id="IPR014030">
    <property type="entry name" value="Ketoacyl_synth_N"/>
</dbReference>
<dbReference type="Pfam" id="PF08659">
    <property type="entry name" value="KR"/>
    <property type="match status" value="1"/>
</dbReference>
<dbReference type="GeneID" id="300113617"/>
<dbReference type="PANTHER" id="PTHR43775">
    <property type="entry name" value="FATTY ACID SYNTHASE"/>
    <property type="match status" value="1"/>
</dbReference>
<dbReference type="GO" id="GO:0017000">
    <property type="term" value="P:antibiotic biosynthetic process"/>
    <property type="evidence" value="ECO:0007669"/>
    <property type="project" value="UniProtKB-KW"/>
</dbReference>
<dbReference type="Pfam" id="PF00550">
    <property type="entry name" value="PP-binding"/>
    <property type="match status" value="1"/>
</dbReference>
<evidence type="ECO:0000256" key="5">
    <source>
        <dbReference type="ARBA" id="ARBA00023315"/>
    </source>
</evidence>
<keyword evidence="1" id="KW-0596">Phosphopantetheine</keyword>
<dbReference type="SMART" id="SM00827">
    <property type="entry name" value="PKS_AT"/>
    <property type="match status" value="1"/>
</dbReference>
<keyword evidence="2" id="KW-0597">Phosphoprotein</keyword>
<dbReference type="GO" id="GO:0006633">
    <property type="term" value="P:fatty acid biosynthetic process"/>
    <property type="evidence" value="ECO:0007669"/>
    <property type="project" value="InterPro"/>
</dbReference>
<protein>
    <submittedName>
        <fullName evidence="9">SDR family NAD(P)-dependent oxidoreductase</fullName>
    </submittedName>
</protein>
<dbReference type="InterPro" id="IPR032821">
    <property type="entry name" value="PKS_assoc"/>
</dbReference>
<dbReference type="InterPro" id="IPR057326">
    <property type="entry name" value="KR_dom"/>
</dbReference>
<keyword evidence="3" id="KW-0808">Transferase</keyword>
<feature type="domain" description="Carrier" evidence="7">
    <location>
        <begin position="1369"/>
        <end position="1443"/>
    </location>
</feature>
<evidence type="ECO:0000256" key="1">
    <source>
        <dbReference type="ARBA" id="ARBA00022450"/>
    </source>
</evidence>
<evidence type="ECO:0000256" key="3">
    <source>
        <dbReference type="ARBA" id="ARBA00022679"/>
    </source>
</evidence>
<dbReference type="InterPro" id="IPR014031">
    <property type="entry name" value="Ketoacyl_synth_C"/>
</dbReference>
<dbReference type="KEGG" id="sky:D0C37_05300"/>
<dbReference type="EMBL" id="CP031742">
    <property type="protein sequence ID" value="AXQ54068.1"/>
    <property type="molecule type" value="Genomic_DNA"/>
</dbReference>
<dbReference type="Gene3D" id="3.40.366.10">
    <property type="entry name" value="Malonyl-Coenzyme A Acyl Carrier Protein, domain 2"/>
    <property type="match status" value="1"/>
</dbReference>
<keyword evidence="4" id="KW-0045">Antibiotic biosynthesis</keyword>
<dbReference type="InterPro" id="IPR050091">
    <property type="entry name" value="PKS_NRPS_Biosynth_Enz"/>
</dbReference>
<organism evidence="9 10">
    <name type="scientific">Streptomyces koyangensis</name>
    <dbReference type="NCBI Taxonomy" id="188770"/>
    <lineage>
        <taxon>Bacteria</taxon>
        <taxon>Bacillati</taxon>
        <taxon>Actinomycetota</taxon>
        <taxon>Actinomycetes</taxon>
        <taxon>Kitasatosporales</taxon>
        <taxon>Streptomycetaceae</taxon>
        <taxon>Streptomyces</taxon>
        <taxon>Streptomyces aurantiacus group</taxon>
    </lineage>
</organism>
<dbReference type="InterPro" id="IPR009081">
    <property type="entry name" value="PP-bd_ACP"/>
</dbReference>
<dbReference type="InterPro" id="IPR020841">
    <property type="entry name" value="PKS_Beta-ketoAc_synthase_dom"/>
</dbReference>
<evidence type="ECO:0000313" key="9">
    <source>
        <dbReference type="EMBL" id="AXQ54068.1"/>
    </source>
</evidence>
<dbReference type="GO" id="GO:0031177">
    <property type="term" value="F:phosphopantetheine binding"/>
    <property type="evidence" value="ECO:0007669"/>
    <property type="project" value="InterPro"/>
</dbReference>
<dbReference type="Pfam" id="PF00109">
    <property type="entry name" value="ketoacyl-synt"/>
    <property type="match status" value="1"/>
</dbReference>
<sequence length="1444" mass="150103">MSAAASARDIAIIGMACRFPGANTPEQFWANLTGGVSSIRTFTPDELLAAGVDPDVVRHPDYVPSAGYLDGAEDFDPGLFRIPPAEARITDPQHRLFLECVWDTLERAGYDPQRLGDARIGCFGGAGMALYAGNGLSSYFSENLARSSGLLTELAPLQAFIATQSDHLCTRVSHRLGLRGPSIGVQTACSTGLVALHLACQSLLTGETDMALAGASGVHFPLRRGYVYEEGGFLSPDGVCRPFDAAARGTVGGSGAGVVLLRRLADALADGDPICAVVKGSAVNNDGALRAGYLAPSAEGQADVIRTAQRMAGVAPDDIGYLEAHGTGTSLGDAIEVSALTQVFGAGTGRETGLGSVKSNIGHLDTAAGLPGLMKAAMALEHGLIPATLNFTAPNAALRLESSPFFVVSENTPWIQDRAERLAGVSSFGGGGTNAHVVLAAAPERPAVRKDDGPYLLTLSARSPEGLRQQAVAYADHVAAGGQDLADVCVTARTARPAFAHRAAVAAPDADTLVERLRTLSRPDVTADRAAPTGDQQPVFLYSGQGGALAETAWSLYQRVPVFRSGLDACLRELGEAGPALLELLRTDAPALHNEARWSQLGLFCFQYALTGVWTSAGLHPAAVLGHSLGEYAAACAAGALDLSDALRLVTARGRLMDELCPGGSLLAVMETEERVREVLARTAVPAEIAVVNGERAVVVGGPPDALARITAELGAETVTTPVGTTHAFHTSALDPMREEFERAVDGVRFREPRVPFVSSMADGAALSVADPAYWVRQVRETVRFGDALESLLDGHRLFLEIGPGAVLSGHGRSAGADAAFVPSLRRRSDTAEALAQAAARLHALGTPVDVSRFGARGSGRRVLIPTSHRIRERHWIDPGPAARTVTPEAAPVTEGTLFHGRTVWEPAPGPSTGTTSDLSWTVLGSPGDPVAVRLAEAIRTHTGSCELRAPGEAPRGGTPGAPAPGVVWVPGPTVDPAPLGLPDSVATMAALLRGYADGTTAAPRRLVLLTTRAQSTDAAPDPAHAALWGLARSARTELTETAIHCVDTDGGPPDAGLVADLVDGADPEVAYRDGVRLLARLGPVAGQPAPPRLDPDATYLVTGGGGALGSRVLRRLYELGARHLVALGRTAGVAGAGEPILEKLRADGVDLLRAQVDISDSAQLESFFSYVASACPPVRGIVHTAGVLDDATLANLTPGALARVLAPKLDGTRHLDRLTERLDLDFFVCFSSVTATLGAPAQAAYAAANAAMDAVAAGRRARGQRAASVQWGPWSGGGMHTALGERPRSTGRGLGELSPEEGMSVLDHVLAAAPGTTLAAHLRVPHADADPVAFARRLTGPPAEDATPTAAGAVATDLRALRPWQRAARMTDHVSGAVAALLGEEPGGLDTETPFIELGLDSLLGLRLRSRLNQDLAVRLTPTYSFDHPTIAELSAHLVELLE</sequence>
<dbReference type="Gene3D" id="3.30.70.3290">
    <property type="match status" value="1"/>
</dbReference>
<dbReference type="GO" id="GO:0071770">
    <property type="term" value="P:DIM/DIP cell wall layer assembly"/>
    <property type="evidence" value="ECO:0007669"/>
    <property type="project" value="TreeGrafter"/>
</dbReference>
<dbReference type="GO" id="GO:0005886">
    <property type="term" value="C:plasma membrane"/>
    <property type="evidence" value="ECO:0007669"/>
    <property type="project" value="TreeGrafter"/>
</dbReference>
<dbReference type="SUPFAM" id="SSF47336">
    <property type="entry name" value="ACP-like"/>
    <property type="match status" value="1"/>
</dbReference>
<dbReference type="PROSITE" id="PS00012">
    <property type="entry name" value="PHOSPHOPANTETHEINE"/>
    <property type="match status" value="1"/>
</dbReference>
<dbReference type="SMART" id="SM00825">
    <property type="entry name" value="PKS_KS"/>
    <property type="match status" value="1"/>
</dbReference>
<dbReference type="SMART" id="SM00822">
    <property type="entry name" value="PKS_KR"/>
    <property type="match status" value="1"/>
</dbReference>
<dbReference type="RefSeq" id="WP_117348797.1">
    <property type="nucleotide sequence ID" value="NZ_CP031742.1"/>
</dbReference>
<dbReference type="InterPro" id="IPR020806">
    <property type="entry name" value="PKS_PP-bd"/>
</dbReference>
<reference evidence="9 10" key="1">
    <citation type="submission" date="2018-08" db="EMBL/GenBank/DDBJ databases">
        <authorList>
            <person name="Ferrada E.E."/>
            <person name="Latorre B.A."/>
        </authorList>
    </citation>
    <scope>NUCLEOTIDE SEQUENCE [LARGE SCALE GENOMIC DNA]</scope>
    <source>
        <strain evidence="9 10">VK-A60T</strain>
    </source>
</reference>
<name>A0A385D6T2_9ACTN</name>
<dbReference type="Gene3D" id="1.10.1200.10">
    <property type="entry name" value="ACP-like"/>
    <property type="match status" value="1"/>
</dbReference>
<dbReference type="InterPro" id="IPR018201">
    <property type="entry name" value="Ketoacyl_synth_AS"/>
</dbReference>
<dbReference type="Pfam" id="PF00698">
    <property type="entry name" value="Acyl_transf_1"/>
    <property type="match status" value="1"/>
</dbReference>
<dbReference type="Proteomes" id="UP000259636">
    <property type="component" value="Chromosome"/>
</dbReference>
<dbReference type="InterPro" id="IPR016039">
    <property type="entry name" value="Thiolase-like"/>
</dbReference>
<dbReference type="SUPFAM" id="SSF52151">
    <property type="entry name" value="FabD/lysophospholipase-like"/>
    <property type="match status" value="1"/>
</dbReference>
<proteinExistence type="predicted"/>
<evidence type="ECO:0000313" key="10">
    <source>
        <dbReference type="Proteomes" id="UP000259636"/>
    </source>
</evidence>
<feature type="region of interest" description="Disordered" evidence="6">
    <location>
        <begin position="1268"/>
        <end position="1287"/>
    </location>
</feature>
<dbReference type="InterPro" id="IPR036736">
    <property type="entry name" value="ACP-like_sf"/>
</dbReference>
<evidence type="ECO:0000259" key="8">
    <source>
        <dbReference type="PROSITE" id="PS52004"/>
    </source>
</evidence>
<dbReference type="SMART" id="SM01294">
    <property type="entry name" value="PKS_PP_betabranch"/>
    <property type="match status" value="1"/>
</dbReference>
<gene>
    <name evidence="9" type="ORF">D0C37_05300</name>
</gene>
<dbReference type="Pfam" id="PF16197">
    <property type="entry name" value="KAsynt_C_assoc"/>
    <property type="match status" value="1"/>
</dbReference>
<dbReference type="PROSITE" id="PS00606">
    <property type="entry name" value="KS3_1"/>
    <property type="match status" value="1"/>
</dbReference>
<dbReference type="CDD" id="cd00833">
    <property type="entry name" value="PKS"/>
    <property type="match status" value="1"/>
</dbReference>
<evidence type="ECO:0000256" key="4">
    <source>
        <dbReference type="ARBA" id="ARBA00023194"/>
    </source>
</evidence>
<dbReference type="Pfam" id="PF02801">
    <property type="entry name" value="Ketoacyl-synt_C"/>
    <property type="match status" value="1"/>
</dbReference>
<dbReference type="GO" id="GO:0004312">
    <property type="term" value="F:fatty acid synthase activity"/>
    <property type="evidence" value="ECO:0007669"/>
    <property type="project" value="TreeGrafter"/>
</dbReference>
<dbReference type="InterPro" id="IPR016035">
    <property type="entry name" value="Acyl_Trfase/lysoPLipase"/>
</dbReference>
<evidence type="ECO:0000256" key="6">
    <source>
        <dbReference type="SAM" id="MobiDB-lite"/>
    </source>
</evidence>